<dbReference type="Pfam" id="PF19704">
    <property type="entry name" value="DNAPKcs_CC5"/>
    <property type="match status" value="1"/>
</dbReference>
<evidence type="ECO:0000256" key="7">
    <source>
        <dbReference type="ARBA" id="ARBA00022741"/>
    </source>
</evidence>
<dbReference type="GO" id="GO:0006303">
    <property type="term" value="P:double-strand break repair via nonhomologous end joining"/>
    <property type="evidence" value="ECO:0007669"/>
    <property type="project" value="InterPro"/>
</dbReference>
<feature type="domain" description="FATC" evidence="17">
    <location>
        <begin position="3988"/>
        <end position="4020"/>
    </location>
</feature>
<dbReference type="InterPro" id="IPR045581">
    <property type="entry name" value="DNAPKcs_CC5"/>
</dbReference>
<evidence type="ECO:0000256" key="6">
    <source>
        <dbReference type="ARBA" id="ARBA00022679"/>
    </source>
</evidence>
<gene>
    <name evidence="18" type="ORF">INT44_008169</name>
</gene>
<comment type="catalytic activity">
    <reaction evidence="13">
        <text>L-threonyl-[protein] + ATP = O-phospho-L-threonyl-[protein] + ADP + H(+)</text>
        <dbReference type="Rhea" id="RHEA:46608"/>
        <dbReference type="Rhea" id="RHEA-COMP:11060"/>
        <dbReference type="Rhea" id="RHEA-COMP:11605"/>
        <dbReference type="ChEBI" id="CHEBI:15378"/>
        <dbReference type="ChEBI" id="CHEBI:30013"/>
        <dbReference type="ChEBI" id="CHEBI:30616"/>
        <dbReference type="ChEBI" id="CHEBI:61977"/>
        <dbReference type="ChEBI" id="CHEBI:456216"/>
        <dbReference type="EC" id="2.7.11.1"/>
    </reaction>
</comment>
<proteinExistence type="predicted"/>
<evidence type="ECO:0000256" key="1">
    <source>
        <dbReference type="ARBA" id="ARBA00004604"/>
    </source>
</evidence>
<comment type="caution">
    <text evidence="18">The sequence shown here is derived from an EMBL/GenBank/DDBJ whole genome shotgun (WGS) entry which is preliminary data.</text>
</comment>
<dbReference type="Pfam" id="PF08163">
    <property type="entry name" value="DNAPKcs_CC3"/>
    <property type="match status" value="1"/>
</dbReference>
<comment type="subcellular location">
    <subcellularLocation>
        <location evidence="1">Nucleus</location>
        <location evidence="1">Nucleolus</location>
    </subcellularLocation>
</comment>
<comment type="catalytic activity">
    <reaction evidence="14">
        <text>L-seryl-[protein] + ATP = O-phospho-L-seryl-[protein] + ADP + H(+)</text>
        <dbReference type="Rhea" id="RHEA:17989"/>
        <dbReference type="Rhea" id="RHEA-COMP:9863"/>
        <dbReference type="Rhea" id="RHEA-COMP:11604"/>
        <dbReference type="ChEBI" id="CHEBI:15378"/>
        <dbReference type="ChEBI" id="CHEBI:29999"/>
        <dbReference type="ChEBI" id="CHEBI:30616"/>
        <dbReference type="ChEBI" id="CHEBI:83421"/>
        <dbReference type="ChEBI" id="CHEBI:456216"/>
        <dbReference type="EC" id="2.7.11.1"/>
    </reaction>
</comment>
<dbReference type="EMBL" id="JAEPRA010000012">
    <property type="protein sequence ID" value="KAG2177655.1"/>
    <property type="molecule type" value="Genomic_DNA"/>
</dbReference>
<evidence type="ECO:0000256" key="5">
    <source>
        <dbReference type="ARBA" id="ARBA00022553"/>
    </source>
</evidence>
<dbReference type="Pfam" id="PF20502">
    <property type="entry name" value="DNAPKcs_CC1-2"/>
    <property type="match status" value="2"/>
</dbReference>
<accession>A0A8H7PPP4</accession>
<dbReference type="PANTHER" id="PTHR11139:SF68">
    <property type="entry name" value="DNA-DEPENDENT PROTEIN KINASE CATALYTIC SUBUNIT"/>
    <property type="match status" value="1"/>
</dbReference>
<dbReference type="InterPro" id="IPR036940">
    <property type="entry name" value="PI3/4_kinase_cat_sf"/>
</dbReference>
<dbReference type="InterPro" id="IPR018936">
    <property type="entry name" value="PI3/4_kinase_CS"/>
</dbReference>
<sequence length="4020" mass="459674">MSNLALLERQLKDINDFSYDSKIIAVEIAGLALDDIAEKDLDFATALIFDQEYGVLRYLGTAIDYNRVDTNASAAKVALLEFIARYVERIKASVQPYVRYIKRCVLQMMEDKSLRVKTAAFEPLLSLIDPANKVDVTELDLHQIFSKFSTDFTMSSATVKPAVKGQILHLLGGIARYQPRVLNDGNIKSFLRWAITTLAHQLFQEQNADTNLITGAVRGLDNYLFQFYNIIQQNPNDIDSLYRCIKSLLEVPEDLSRYSAPLVSLSSHRNRDMSKAGIHAVHKLLDIVSDTLAKSTAGPAEKKCFAFLFRTFVRSLNQDDKEQDDQTISVAIYGIGYLAQSCTTYLTTDEFDQLLQLVLKRSTWLFSVTNESEALGKDQLTPIIQTLARIVAAMKTLHPAVEAELLSATDFFFTYYTRIGPYSRRLVVAALKEMLYTIGSISEELLRKFCHEAFFTALVCTVSGISTAAVTTVDARHQDWIEFRYVWEQLLQEPIEAENGDMMDVDSDKLPISTVLYDELMSTNIVFLNTLDLGTIEYDQSGDTDASKITFQRTQTSSTGDVRALKPFVAKDFELFQNFVDFSLYFFPNIRPDLYERWVYLFGVCIIELSNKWPIVSGFYKLMSCTLTVCKRYGIFKKENSEVEREKVLYREYIIDVLARIEQYQDDLLISGLNLILLAPLELLDVQYFVSPLQTSLEIGLTQTDIASTAVDTLSSILEYAQLQDDDQRRTVCITEITHVVPFLSNYLATDLQIDMEIEASSDFNPLKRPKKVKLKAENKRHQISEGLLGVLAQNPESAADLQIRILRFLGRLGGYNKSLLDPKRHVKDMKSYELEQSDLHLRTAKRHTEVLSWDPERHVKVRIPFTEARVDLPLDEILPRVCSLAENSLDRATKVTACELLQATLMIMIGNSAFQARGSKEPVKSPYHRLYVKMFPIILRLAINTDQTIRDIIRPLLSQMIHWLTNNAQYENAETIALLNACIDGVCDVNGTLQDYSAECLYEFVLWSIKQTDVKRQEENPINMKSLLKRVYALASNPKPTKRLGAALTFNRIYRLFREEESLVDQFTLEILYWMLFSLKLANDDHESAGTQQQALHAINHLQRILHKKHTLFLRQTARRRPIPNLEKADLSTFIDFTFTQITEKQIKYAKKNLEIFLEFVPYTSSTLIYFLLVSNDISNTDRKVTVETASTWLQQQLKKNPDYLIQTVEEPRLGDITLLRSQEHELVELLGCCENLAGILTSYTWLLEAEVATAEQLLDHPKSKLLGTLQDVVSASGSSIVYTLKESVLSASMLRRKQGKILREFIAAVICFFLQLAERGRPPFTDDEMWTAPFQRIFGQFLYGFIFQSSIFQKSSEMEDILYRKKAKDSKNIGIRLLEALKNKGFAESLNTYYQLLGGVLFSADSPLCTMLSKKDASVPGIQDLLQGLVMVQEHGVMNELIKSGTAETKFPFSAPESMFRDLYGLFKLLSGTKSPDQKMIATKLLSVCLMSSEALQLLDDLIEWMSQKTAVYIEYSQPIYQFLSKQFEHVANTLIDHVEEPQVQELIVGTVSYHCQSLKNRNETKDFVRKLVNMRPLWEKIHLQWTNSKSHLMLARLLTKLSLLQDYIPKDLQTPGHLDITFKCFQYFLEPKISLGTKNEAFPSLPLFLHFDLFTSQIEPKLKSMCANEFPRLSSDLDKASVLYVEYIDCLDLLIRAMIEAKSRMVFELLLTVIFQDDKHSHSTALYDGIASYCAKLDPLEFNTTASVCFQYFLDGTKELRFRKNAVKAILGPMLRQVPQGHVIAFYEDHITTIMDILKAEVTSHQVDIPLATIEEKTCSYHVKLSLTALYILYERLPAEQVHTTKSSISVKWEKSQNVSGEGRQMTIDLIRFGHKLRGQMPIRSFQDELKKSVLQCQQYAYNAMSAAIVCTQKSEKFFIGFCFKEKQDERIWSNLLDVTAAVQLPIEFSRPPVRAKLIDLKSKAWVGGEKRQSVRYLSSQYLMGSSLSQPATLSDMQLVEKIEDKEGKPDQKQETVTLAVSNVESALDLELDFFNKHACMTTILRMIIKLQIEITPPPQSESEKLPLWMSELYKSFTSMGNELNVRLFISKLIVNWPVAFEKYAKYWIKPLMNLVMEGKEYGEPMNYHVQDLCYIIVSWIPSVPFTSSREDKMLIFSFMSYLMRHAHHDNRTVLRTNLYIIKLYFEQWKELIIVPTTSVLQKVIFEKIGNPELSTKEKVTGLQLCGIALAHDMLPTARAPETSSMEPSDSEFYISIVHRVDAKEQELFAVAAEVAGWLLALMRKKDCVNIEFEQTLIQKLNRVAQVNESKLLICLYKLQINDRIICKPFSNKVLDILPRQNGKLRGYALRVLACNANEIEQLFESLLFKNMWKTLQQRDEFNQIAMLDMLEKIAPTIELSRIDSILSLLTQTFVAHPSTNCREIYYRILQDFYQVARNEPSILQRIKIGLLHGLVDSSDTIRVGTATFWRSQYPNSDIFETIKFLLSDMYEPDVEEIYLQYSNWMILDATKSSFDYNKPMFEQPLPNAKFDENYAQINTSWRANSSMAPLFVASFENPNPYGGDELSPVLRATQEALEFTPTMGDVDYRSSQIVSSQSSMLFEYAGNSPSMIMDTVMSESQRDIDEVRSQAYSQRDANGKLRNRRRFIKQQNHASSKFFRNREASKKRSVTQYQTYQNEAREHKVNLYRRYRVGDLPDIQILYQDLILPLQSLGQKDIEIARILYRMLVISIADASAERPPSMIEETASLRQQILQQLHAMLQRTTLHYPPAINSFLRIFYDMDGAELSPALIKSVSEASFNEQTGITLIEKQLQTQTSPERGSKRSKTDKKGSLQPYSKDQWIQLASLYNSINEHEIFATLYSENIASKQNATVAIDAQSEGDYLLASGMLLDLIEQSNEEVGYTESNIWEQERLRCLEKMALWDDLALNVLVEVEDDVELLWDTGTQCFSKLSDGMQKQDQEFNPWTDTNPNPLATLLQKAMDTPNRIQYLISNYSPELAALHFQKNDMDRARYYVRQSYRHLISSMSRLNPLATNSKYLRLQVIQKVVEMDDFLSTLHKNSPDGGTTGIWQQMLMMEHRYPSPEADTMDVWDDLMITRSSILDNLALVKEHNMDELNQRSRQLQKTMHIKMADVASGQRNFVVATNALRKAKKFQIDDTEQLNSALNISLGKLSITKNDAKKAGLLDRMLNNVCSTTVFSNVSTKKKMDFNLIAAQVLESAIMFIRNSNEGTTLLQPSKSSKWMQQLNIKNQSIDTALQTLCDSAYDYVNKAVKTVSHLPNDSANCIFQLAKYCDRILRSTADSNLKPISFDHLSYAHTVIDGVFKAMDLGVKDATHIFPRLLELIEEYPATREHFKQCSKEFSGIWLLLPWLPQLVAVLDKAIAPSVNPLVKAIAKSYPKALYYPMAISKEHYKFDDSQEGKRQSDQVQIIWNTVSSPLMDDFVTELRRLTNPEHIVKDFIDYAMSLMDNPSRDTRRILGAFNDMNQLLLDLRNNRLGPIPKAFALKHASQLYSFCGRDGSKLTGMTSKEFRKLIKYYQSDIQNQKLPGAPELLKSYSPWLANFHHANFAEEIEIPGQYTGHRKPNPSQHAKISNFDERVLVMSSLRKPKRLRIYGTDEKEYLFLVKGGEDLRLDQRIQQLFSVMNNIISGNAFCLRQGIFLTTYKVIFDNFRLVIPMTGSIGVIEWLDNTKPIRACLEEKPARKNQMVRLQEAYRSWVSTFKGETMGYRALLQAPRDTVVKQFDMFTSTLPSHVLRDSIYSLAASPEAFLAIRQDFAYSLAAINVGGYILGIGDRHLENFLIDRKSGRLISIDFGHAFGSATELLPVPELIPFRLTRQMIGFLEPLGVPGLLRVPMINVLEALRNNQDLLLNVMDIFVKEPLMDWKKIAIKRGKEQKREGTVTIANTGSTDESADFDQIAWYPQQKLEIASRKLRGENPGYIVAQELVIGHSSKPYISSIKKVAMGDKNHNFRAKIPQMCPTVSDQVNCLLDLATDSNVLGRMWVGWMSFV</sequence>
<keyword evidence="19" id="KW-1185">Reference proteome</keyword>
<evidence type="ECO:0000256" key="12">
    <source>
        <dbReference type="ARBA" id="ARBA00023242"/>
    </source>
</evidence>
<dbReference type="GO" id="GO:0004677">
    <property type="term" value="F:DNA-dependent protein kinase activity"/>
    <property type="evidence" value="ECO:0007669"/>
    <property type="project" value="InterPro"/>
</dbReference>
<name>A0A8H7PPP4_9FUNG</name>
<dbReference type="InterPro" id="IPR003151">
    <property type="entry name" value="PIK-rel_kinase_FAT"/>
</dbReference>
<dbReference type="SUPFAM" id="SSF48371">
    <property type="entry name" value="ARM repeat"/>
    <property type="match status" value="2"/>
</dbReference>
<keyword evidence="8" id="KW-0227">DNA damage</keyword>
<dbReference type="Proteomes" id="UP000612746">
    <property type="component" value="Unassembled WGS sequence"/>
</dbReference>
<evidence type="ECO:0000256" key="14">
    <source>
        <dbReference type="ARBA" id="ARBA00048679"/>
    </source>
</evidence>
<feature type="domain" description="PI3K/PI4K catalytic" evidence="16">
    <location>
        <begin position="3604"/>
        <end position="3945"/>
    </location>
</feature>
<keyword evidence="11" id="KW-0234">DNA repair</keyword>
<evidence type="ECO:0000313" key="19">
    <source>
        <dbReference type="Proteomes" id="UP000612746"/>
    </source>
</evidence>
<keyword evidence="5" id="KW-0597">Phosphoprotein</keyword>
<evidence type="ECO:0000259" key="16">
    <source>
        <dbReference type="PROSITE" id="PS50290"/>
    </source>
</evidence>
<dbReference type="InterPro" id="IPR000403">
    <property type="entry name" value="PI3/4_kinase_cat_dom"/>
</dbReference>
<dbReference type="Gene3D" id="3.30.1010.10">
    <property type="entry name" value="Phosphatidylinositol 3-kinase Catalytic Subunit, Chain A, domain 4"/>
    <property type="match status" value="1"/>
</dbReference>
<keyword evidence="9" id="KW-0418">Kinase</keyword>
<dbReference type="CDD" id="cd05172">
    <property type="entry name" value="PIKKc_DNA-PK"/>
    <property type="match status" value="1"/>
</dbReference>
<dbReference type="OrthoDB" id="381190at2759"/>
<organism evidence="18 19">
    <name type="scientific">Umbelopsis vinacea</name>
    <dbReference type="NCBI Taxonomy" id="44442"/>
    <lineage>
        <taxon>Eukaryota</taxon>
        <taxon>Fungi</taxon>
        <taxon>Fungi incertae sedis</taxon>
        <taxon>Mucoromycota</taxon>
        <taxon>Mucoromycotina</taxon>
        <taxon>Umbelopsidomycetes</taxon>
        <taxon>Umbelopsidales</taxon>
        <taxon>Umbelopsidaceae</taxon>
        <taxon>Umbelopsis</taxon>
    </lineage>
</organism>
<evidence type="ECO:0000256" key="8">
    <source>
        <dbReference type="ARBA" id="ARBA00022763"/>
    </source>
</evidence>
<evidence type="ECO:0000256" key="2">
    <source>
        <dbReference type="ARBA" id="ARBA00012513"/>
    </source>
</evidence>
<keyword evidence="10" id="KW-0067">ATP-binding</keyword>
<dbReference type="PROSITE" id="PS50290">
    <property type="entry name" value="PI3_4_KINASE_3"/>
    <property type="match status" value="1"/>
</dbReference>
<dbReference type="InterPro" id="IPR050517">
    <property type="entry name" value="DDR_Repair_Kinase"/>
</dbReference>
<evidence type="ECO:0000256" key="9">
    <source>
        <dbReference type="ARBA" id="ARBA00022777"/>
    </source>
</evidence>
<dbReference type="Gene3D" id="1.10.1070.11">
    <property type="entry name" value="Phosphatidylinositol 3-/4-kinase, catalytic domain"/>
    <property type="match status" value="1"/>
</dbReference>
<dbReference type="Pfam" id="PF00454">
    <property type="entry name" value="PI3_PI4_kinase"/>
    <property type="match status" value="1"/>
</dbReference>
<dbReference type="PANTHER" id="PTHR11139">
    <property type="entry name" value="ATAXIA TELANGIECTASIA MUTATED ATM -RELATED"/>
    <property type="match status" value="1"/>
</dbReference>
<dbReference type="PROSITE" id="PS00916">
    <property type="entry name" value="PI3_4_KINASE_2"/>
    <property type="match status" value="1"/>
</dbReference>
<evidence type="ECO:0000259" key="17">
    <source>
        <dbReference type="PROSITE" id="PS51190"/>
    </source>
</evidence>
<evidence type="ECO:0000313" key="18">
    <source>
        <dbReference type="EMBL" id="KAG2177655.1"/>
    </source>
</evidence>
<dbReference type="InterPro" id="IPR012582">
    <property type="entry name" value="DNAPKcs_CC3"/>
</dbReference>
<keyword evidence="6" id="KW-0808">Transferase</keyword>
<dbReference type="SMART" id="SM00146">
    <property type="entry name" value="PI3Kc"/>
    <property type="match status" value="1"/>
</dbReference>
<dbReference type="SMART" id="SM01344">
    <property type="entry name" value="NUC194"/>
    <property type="match status" value="1"/>
</dbReference>
<keyword evidence="4" id="KW-0723">Serine/threonine-protein kinase</keyword>
<protein>
    <recommendedName>
        <fullName evidence="3">DNA-dependent protein kinase catalytic subunit</fullName>
        <ecNumber evidence="2">2.7.11.1</ecNumber>
    </recommendedName>
</protein>
<dbReference type="EC" id="2.7.11.1" evidence="2"/>
<evidence type="ECO:0000256" key="3">
    <source>
        <dbReference type="ARBA" id="ARBA00018077"/>
    </source>
</evidence>
<dbReference type="InterPro" id="IPR046804">
    <property type="entry name" value="DNA-PKcs_N"/>
</dbReference>
<dbReference type="InterPro" id="IPR003152">
    <property type="entry name" value="FATC_dom"/>
</dbReference>
<dbReference type="InterPro" id="IPR046803">
    <property type="entry name" value="DNAPKcs_CC1-2"/>
</dbReference>
<dbReference type="GO" id="GO:0005730">
    <property type="term" value="C:nucleolus"/>
    <property type="evidence" value="ECO:0007669"/>
    <property type="project" value="UniProtKB-SubCell"/>
</dbReference>
<dbReference type="Pfam" id="PF02260">
    <property type="entry name" value="FATC"/>
    <property type="match status" value="1"/>
</dbReference>
<dbReference type="SUPFAM" id="SSF56112">
    <property type="entry name" value="Protein kinase-like (PK-like)"/>
    <property type="match status" value="1"/>
</dbReference>
<dbReference type="Pfam" id="PF20500">
    <property type="entry name" value="DNA-PKcs_N"/>
    <property type="match status" value="1"/>
</dbReference>
<dbReference type="SMART" id="SM01343">
    <property type="entry name" value="FATC"/>
    <property type="match status" value="1"/>
</dbReference>
<evidence type="ECO:0000256" key="15">
    <source>
        <dbReference type="SAM" id="MobiDB-lite"/>
    </source>
</evidence>
<dbReference type="PROSITE" id="PS51190">
    <property type="entry name" value="FATC"/>
    <property type="match status" value="1"/>
</dbReference>
<keyword evidence="12" id="KW-0539">Nucleus</keyword>
<evidence type="ECO:0000256" key="11">
    <source>
        <dbReference type="ARBA" id="ARBA00023204"/>
    </source>
</evidence>
<dbReference type="Pfam" id="PF02259">
    <property type="entry name" value="FAT"/>
    <property type="match status" value="1"/>
</dbReference>
<dbReference type="GO" id="GO:0005524">
    <property type="term" value="F:ATP binding"/>
    <property type="evidence" value="ECO:0007669"/>
    <property type="project" value="UniProtKB-KW"/>
</dbReference>
<evidence type="ECO:0000256" key="4">
    <source>
        <dbReference type="ARBA" id="ARBA00022527"/>
    </source>
</evidence>
<feature type="region of interest" description="Disordered" evidence="15">
    <location>
        <begin position="2818"/>
        <end position="2840"/>
    </location>
</feature>
<dbReference type="InterPro" id="IPR037706">
    <property type="entry name" value="DNA-PK_dom"/>
</dbReference>
<dbReference type="InterPro" id="IPR016024">
    <property type="entry name" value="ARM-type_fold"/>
</dbReference>
<dbReference type="GO" id="GO:0035556">
    <property type="term" value="P:intracellular signal transduction"/>
    <property type="evidence" value="ECO:0007669"/>
    <property type="project" value="UniProtKB-ARBA"/>
</dbReference>
<evidence type="ECO:0000256" key="13">
    <source>
        <dbReference type="ARBA" id="ARBA00047899"/>
    </source>
</evidence>
<reference evidence="18" key="1">
    <citation type="submission" date="2020-12" db="EMBL/GenBank/DDBJ databases">
        <title>Metabolic potential, ecology and presence of endohyphal bacteria is reflected in genomic diversity of Mucoromycotina.</title>
        <authorList>
            <person name="Muszewska A."/>
            <person name="Okrasinska A."/>
            <person name="Steczkiewicz K."/>
            <person name="Drgas O."/>
            <person name="Orlowska M."/>
            <person name="Perlinska-Lenart U."/>
            <person name="Aleksandrzak-Piekarczyk T."/>
            <person name="Szatraj K."/>
            <person name="Zielenkiewicz U."/>
            <person name="Pilsyk S."/>
            <person name="Malc E."/>
            <person name="Mieczkowski P."/>
            <person name="Kruszewska J.S."/>
            <person name="Biernat P."/>
            <person name="Pawlowska J."/>
        </authorList>
    </citation>
    <scope>NUCLEOTIDE SEQUENCE</scope>
    <source>
        <strain evidence="18">WA0000051536</strain>
    </source>
</reference>
<evidence type="ECO:0000256" key="10">
    <source>
        <dbReference type="ARBA" id="ARBA00022840"/>
    </source>
</evidence>
<keyword evidence="7" id="KW-0547">Nucleotide-binding</keyword>
<dbReference type="GO" id="GO:0000723">
    <property type="term" value="P:telomere maintenance"/>
    <property type="evidence" value="ECO:0007669"/>
    <property type="project" value="TreeGrafter"/>
</dbReference>
<dbReference type="InterPro" id="IPR011009">
    <property type="entry name" value="Kinase-like_dom_sf"/>
</dbReference>